<keyword evidence="4" id="KW-1185">Reference proteome</keyword>
<name>A0A081BD10_9HYPH</name>
<protein>
    <submittedName>
        <fullName evidence="3">Conserved protein</fullName>
    </submittedName>
</protein>
<dbReference type="RefSeq" id="WP_081875601.1">
    <property type="nucleotide sequence ID" value="NZ_BBIO01000013.1"/>
</dbReference>
<evidence type="ECO:0000259" key="2">
    <source>
        <dbReference type="Pfam" id="PF01882"/>
    </source>
</evidence>
<proteinExistence type="predicted"/>
<comment type="caution">
    <text evidence="3">The sequence shown here is derived from an EMBL/GenBank/DDBJ whole genome shotgun (WGS) entry which is preliminary data.</text>
</comment>
<dbReference type="Pfam" id="PF01882">
    <property type="entry name" value="DUF58"/>
    <property type="match status" value="1"/>
</dbReference>
<sequence length="329" mass="36336">MSEDAPLSGGPKSPHAEKARSTQAAPARAGLRAQAERLAEALPPLLVEAERVANTVAQGVHGRRRSGSGESFWQYRRYRAGDAAQRIDWRQSGKSSKLYVRETEWEAAETLWLWRDASASMDYRSSFAQISKKDRATVLSLALANLLVRGGERVAVLGSGIPPATNRMGLRRLAHHYLSDEESQPESLPPGAHVPPYAAMVFFSDFLSPPDKLAKALQPYAHRGIGGHMVQIIDPAEADLPFEGRTEFVGVEDPRRLLVGKAESLRSAYHRRLEEHQDALRQIARRLGWHFTIHRTDRPAETCLLSLYGQLADINRTPGRGTAAARQGG</sequence>
<feature type="domain" description="DUF58" evidence="2">
    <location>
        <begin position="74"/>
        <end position="277"/>
    </location>
</feature>
<dbReference type="PANTHER" id="PTHR33608">
    <property type="entry name" value="BLL2464 PROTEIN"/>
    <property type="match status" value="1"/>
</dbReference>
<organism evidence="3 4">
    <name type="scientific">Tepidicaulis marinus</name>
    <dbReference type="NCBI Taxonomy" id="1333998"/>
    <lineage>
        <taxon>Bacteria</taxon>
        <taxon>Pseudomonadati</taxon>
        <taxon>Pseudomonadota</taxon>
        <taxon>Alphaproteobacteria</taxon>
        <taxon>Hyphomicrobiales</taxon>
        <taxon>Parvibaculaceae</taxon>
        <taxon>Tepidicaulis</taxon>
    </lineage>
</organism>
<dbReference type="eggNOG" id="COG1721">
    <property type="taxonomic scope" value="Bacteria"/>
</dbReference>
<evidence type="ECO:0000313" key="4">
    <source>
        <dbReference type="Proteomes" id="UP000028702"/>
    </source>
</evidence>
<dbReference type="STRING" id="1333998.M2A_2427"/>
<dbReference type="InterPro" id="IPR002881">
    <property type="entry name" value="DUF58"/>
</dbReference>
<feature type="region of interest" description="Disordered" evidence="1">
    <location>
        <begin position="1"/>
        <end position="32"/>
    </location>
</feature>
<evidence type="ECO:0000313" key="3">
    <source>
        <dbReference type="EMBL" id="GAK45928.1"/>
    </source>
</evidence>
<dbReference type="EMBL" id="BBIO01000013">
    <property type="protein sequence ID" value="GAK45928.1"/>
    <property type="molecule type" value="Genomic_DNA"/>
</dbReference>
<dbReference type="PANTHER" id="PTHR33608:SF6">
    <property type="entry name" value="BLL2464 PROTEIN"/>
    <property type="match status" value="1"/>
</dbReference>
<dbReference type="Proteomes" id="UP000028702">
    <property type="component" value="Unassembled WGS sequence"/>
</dbReference>
<feature type="compositionally biased region" description="Low complexity" evidence="1">
    <location>
        <begin position="23"/>
        <end position="32"/>
    </location>
</feature>
<accession>A0A081BD10</accession>
<reference evidence="3 4" key="1">
    <citation type="submission" date="2014-07" db="EMBL/GenBank/DDBJ databases">
        <title>Tepidicaulis marinum gen. nov., sp. nov., a novel marine bacterium denitrifying nitrate to nitrous oxide strictly under microaerobic conditions.</title>
        <authorList>
            <person name="Takeuchi M."/>
            <person name="Yamagishi T."/>
            <person name="Kamagata Y."/>
            <person name="Oshima K."/>
            <person name="Hattori M."/>
            <person name="Katayama T."/>
            <person name="Hanada S."/>
            <person name="Tamaki H."/>
            <person name="Marumo K."/>
            <person name="Maeda H."/>
            <person name="Nedachi M."/>
            <person name="Iwasaki W."/>
            <person name="Suwa Y."/>
            <person name="Sakata S."/>
        </authorList>
    </citation>
    <scope>NUCLEOTIDE SEQUENCE [LARGE SCALE GENOMIC DNA]</scope>
    <source>
        <strain evidence="3 4">MA2</strain>
    </source>
</reference>
<evidence type="ECO:0000256" key="1">
    <source>
        <dbReference type="SAM" id="MobiDB-lite"/>
    </source>
</evidence>
<dbReference type="AlphaFoldDB" id="A0A081BD10"/>
<gene>
    <name evidence="3" type="ORF">M2A_2427</name>
</gene>